<gene>
    <name evidence="1" type="ORF">KY290_017514</name>
</gene>
<accession>A0ABQ7VBM1</accession>
<keyword evidence="2" id="KW-1185">Reference proteome</keyword>
<dbReference type="Pfam" id="PF14223">
    <property type="entry name" value="Retrotran_gag_2"/>
    <property type="match status" value="1"/>
</dbReference>
<organism evidence="1 2">
    <name type="scientific">Solanum tuberosum</name>
    <name type="common">Potato</name>
    <dbReference type="NCBI Taxonomy" id="4113"/>
    <lineage>
        <taxon>Eukaryota</taxon>
        <taxon>Viridiplantae</taxon>
        <taxon>Streptophyta</taxon>
        <taxon>Embryophyta</taxon>
        <taxon>Tracheophyta</taxon>
        <taxon>Spermatophyta</taxon>
        <taxon>Magnoliopsida</taxon>
        <taxon>eudicotyledons</taxon>
        <taxon>Gunneridae</taxon>
        <taxon>Pentapetalae</taxon>
        <taxon>asterids</taxon>
        <taxon>lamiids</taxon>
        <taxon>Solanales</taxon>
        <taxon>Solanaceae</taxon>
        <taxon>Solanoideae</taxon>
        <taxon>Solaneae</taxon>
        <taxon>Solanum</taxon>
    </lineage>
</organism>
<name>A0ABQ7VBM1_SOLTU</name>
<reference evidence="1 2" key="1">
    <citation type="journal article" date="2021" name="bioRxiv">
        <title>Chromosome-scale and haplotype-resolved genome assembly of a tetraploid potato cultivar.</title>
        <authorList>
            <person name="Sun H."/>
            <person name="Jiao W.-B."/>
            <person name="Krause K."/>
            <person name="Campoy J.A."/>
            <person name="Goel M."/>
            <person name="Folz-Donahue K."/>
            <person name="Kukat C."/>
            <person name="Huettel B."/>
            <person name="Schneeberger K."/>
        </authorList>
    </citation>
    <scope>NUCLEOTIDE SEQUENCE [LARGE SCALE GENOMIC DNA]</scope>
    <source>
        <strain evidence="1">SolTubOtavaFocal</strain>
        <tissue evidence="1">Leaves</tissue>
    </source>
</reference>
<evidence type="ECO:0000313" key="1">
    <source>
        <dbReference type="EMBL" id="KAH0761441.1"/>
    </source>
</evidence>
<proteinExistence type="predicted"/>
<protein>
    <submittedName>
        <fullName evidence="1">Uncharacterized protein</fullName>
    </submittedName>
</protein>
<evidence type="ECO:0000313" key="2">
    <source>
        <dbReference type="Proteomes" id="UP000826656"/>
    </source>
</evidence>
<dbReference type="Proteomes" id="UP000826656">
    <property type="component" value="Unassembled WGS sequence"/>
</dbReference>
<dbReference type="EMBL" id="JAIVGD010000013">
    <property type="protein sequence ID" value="KAH0761441.1"/>
    <property type="molecule type" value="Genomic_DNA"/>
</dbReference>
<sequence>MVLLQRKCLIHTIDGKYPDDTSGSEKEKIEGDALNVIYLSLAPTVLCEVSISIEEKVKELWKRLKGLYQDWSVTTRMLLQQRLHIFKMDSAMSLSLLIKCGNHLTLCDVLRHFEGDKGDEASGLFLKGRIAQQERRKSKYRSKSRVTKKNAEC</sequence>
<comment type="caution">
    <text evidence="1">The sequence shown here is derived from an EMBL/GenBank/DDBJ whole genome shotgun (WGS) entry which is preliminary data.</text>
</comment>